<feature type="region of interest" description="Disordered" evidence="1">
    <location>
        <begin position="615"/>
        <end position="646"/>
    </location>
</feature>
<evidence type="ECO:0000313" key="2">
    <source>
        <dbReference type="EMBL" id="KAL2318718.1"/>
    </source>
</evidence>
<organism evidence="2 3">
    <name type="scientific">Flemingia macrophylla</name>
    <dbReference type="NCBI Taxonomy" id="520843"/>
    <lineage>
        <taxon>Eukaryota</taxon>
        <taxon>Viridiplantae</taxon>
        <taxon>Streptophyta</taxon>
        <taxon>Embryophyta</taxon>
        <taxon>Tracheophyta</taxon>
        <taxon>Spermatophyta</taxon>
        <taxon>Magnoliopsida</taxon>
        <taxon>eudicotyledons</taxon>
        <taxon>Gunneridae</taxon>
        <taxon>Pentapetalae</taxon>
        <taxon>rosids</taxon>
        <taxon>fabids</taxon>
        <taxon>Fabales</taxon>
        <taxon>Fabaceae</taxon>
        <taxon>Papilionoideae</taxon>
        <taxon>50 kb inversion clade</taxon>
        <taxon>NPAAA clade</taxon>
        <taxon>indigoferoid/millettioid clade</taxon>
        <taxon>Phaseoleae</taxon>
        <taxon>Flemingia</taxon>
    </lineage>
</organism>
<dbReference type="AlphaFoldDB" id="A0ABD1L5C5"/>
<accession>A0ABD1L5C5</accession>
<evidence type="ECO:0000313" key="3">
    <source>
        <dbReference type="Proteomes" id="UP001603857"/>
    </source>
</evidence>
<proteinExistence type="predicted"/>
<sequence>MIDLALDTRFVGEETQSIRETEELTENNRERKFIFSLALVFQGVAGSCERQGDPQQILQLQLVINGRCVSRSDYEFRIAADHVLICDLRILFSDEEWLGLDAFLLHDDYNIVQVSYQAPPSLMLSQWGVYVYDEGANMEDVQFVCPNSKYLVVPTKENPKEESKELVENLGTDTVYNIDYCENRKDSIVENMKALLYSVIGPSSGSEAIDYFLMTIFLIEYYASAPSLLEETNHPKEKRMKIFSDGIRDGLVQIQNNFPSLDIVKTRSAALMKGSKVQWISKEISGVVKIYIEGIASGLSEAKLSFPNLDMDGTLSPILHKVGIKGLNDRFGRPLLQVMEEPKMGYGLQPVTRHIYHDGIMDGLYEAWNSFPSLDIVETKRVALSKMASHSKLYLGEDVAQVLATVETRIYTDGILGGLLEAKQSFPDLNIITIVTAVLRKMGIEAYSVDHKTEYFHQTNLALKRVKDKGKGRIMDVGEASSSGHQESEEKQGNNPQQEEVMREIFYEGITDGLVHAQNKFPSLDIDKTRIAALNKKYDHKAVWTFPEAEDGFPPPSLEMKTYIEGIMNGILEAKLSFPRLDIWATLNELNSQRFKASIVSLPFLATELDWTKVTPPPPGSHDPFLQKSNMMKQQSSKSEAEAGESPLKLMEEHEALRNKFVQVENENVAPNKDSDIDITCKSQYDESIREKFKTQSEEYISKKLDCTSGSMILTDKGWKCDTKYEKVSTILKGRAEELGRQYDAGIEVFQKSEEFQDLMNAIYLNGLKDGILEAQTVLLAPDMDTKTPLVLGE</sequence>
<keyword evidence="3" id="KW-1185">Reference proteome</keyword>
<dbReference type="EMBL" id="JBGMDY010000011">
    <property type="protein sequence ID" value="KAL2318718.1"/>
    <property type="molecule type" value="Genomic_DNA"/>
</dbReference>
<reference evidence="2 3" key="1">
    <citation type="submission" date="2024-08" db="EMBL/GenBank/DDBJ databases">
        <title>Insights into the chromosomal genome structure of Flemingia macrophylla.</title>
        <authorList>
            <person name="Ding Y."/>
            <person name="Zhao Y."/>
            <person name="Bi W."/>
            <person name="Wu M."/>
            <person name="Zhao G."/>
            <person name="Gong Y."/>
            <person name="Li W."/>
            <person name="Zhang P."/>
        </authorList>
    </citation>
    <scope>NUCLEOTIDE SEQUENCE [LARGE SCALE GENOMIC DNA]</scope>
    <source>
        <strain evidence="2">DYQJB</strain>
        <tissue evidence="2">Leaf</tissue>
    </source>
</reference>
<evidence type="ECO:0000256" key="1">
    <source>
        <dbReference type="SAM" id="MobiDB-lite"/>
    </source>
</evidence>
<protein>
    <submittedName>
        <fullName evidence="2">Uncharacterized protein</fullName>
    </submittedName>
</protein>
<feature type="compositionally biased region" description="Low complexity" evidence="1">
    <location>
        <begin position="627"/>
        <end position="638"/>
    </location>
</feature>
<dbReference type="Proteomes" id="UP001603857">
    <property type="component" value="Unassembled WGS sequence"/>
</dbReference>
<name>A0ABD1L5C5_9FABA</name>
<comment type="caution">
    <text evidence="2">The sequence shown here is derived from an EMBL/GenBank/DDBJ whole genome shotgun (WGS) entry which is preliminary data.</text>
</comment>
<feature type="region of interest" description="Disordered" evidence="1">
    <location>
        <begin position="475"/>
        <end position="498"/>
    </location>
</feature>
<gene>
    <name evidence="2" type="ORF">Fmac_032594</name>
</gene>